<reference evidence="2" key="3">
    <citation type="submission" date="2023-01" db="EMBL/GenBank/DDBJ databases">
        <authorList>
            <person name="Patra A."/>
        </authorList>
    </citation>
    <scope>NUCLEOTIDE SEQUENCE</scope>
    <source>
        <strain evidence="2">Wonlab-2016</strain>
        <tissue evidence="2">Foot muscle</tissue>
    </source>
</reference>
<accession>A0ABD0JIZ7</accession>
<reference evidence="2 4" key="2">
    <citation type="journal article" date="2023" name="Sci. Data">
        <title>Genome assembly of the Korean intertidal mud-creeper Batillaria attramentaria.</title>
        <authorList>
            <person name="Patra A.K."/>
            <person name="Ho P.T."/>
            <person name="Jun S."/>
            <person name="Lee S.J."/>
            <person name="Kim Y."/>
            <person name="Won Y.J."/>
        </authorList>
    </citation>
    <scope>NUCLEOTIDE SEQUENCE [LARGE SCALE GENOMIC DNA]</scope>
    <source>
        <strain evidence="2">Wonlab-2016</strain>
    </source>
</reference>
<comment type="caution">
    <text evidence="2">The sequence shown here is derived from an EMBL/GenBank/DDBJ whole genome shotgun (WGS) entry which is preliminary data.</text>
</comment>
<protein>
    <submittedName>
        <fullName evidence="2">Uncharacterized protein</fullName>
    </submittedName>
</protein>
<evidence type="ECO:0000313" key="3">
    <source>
        <dbReference type="EMBL" id="KAK7484367.1"/>
    </source>
</evidence>
<evidence type="ECO:0000256" key="1">
    <source>
        <dbReference type="SAM" id="MobiDB-lite"/>
    </source>
</evidence>
<evidence type="ECO:0000313" key="4">
    <source>
        <dbReference type="Proteomes" id="UP001519460"/>
    </source>
</evidence>
<gene>
    <name evidence="3" type="ORF">BaRGS_00024372</name>
    <name evidence="2" type="ORF">BaRGS_00033844</name>
</gene>
<dbReference type="EMBL" id="JACVVK020000421">
    <property type="protein sequence ID" value="KAK7474889.1"/>
    <property type="molecule type" value="Genomic_DNA"/>
</dbReference>
<feature type="region of interest" description="Disordered" evidence="1">
    <location>
        <begin position="1"/>
        <end position="26"/>
    </location>
</feature>
<dbReference type="AlphaFoldDB" id="A0ABD0JIZ7"/>
<organism evidence="2 4">
    <name type="scientific">Batillaria attramentaria</name>
    <dbReference type="NCBI Taxonomy" id="370345"/>
    <lineage>
        <taxon>Eukaryota</taxon>
        <taxon>Metazoa</taxon>
        <taxon>Spiralia</taxon>
        <taxon>Lophotrochozoa</taxon>
        <taxon>Mollusca</taxon>
        <taxon>Gastropoda</taxon>
        <taxon>Caenogastropoda</taxon>
        <taxon>Sorbeoconcha</taxon>
        <taxon>Cerithioidea</taxon>
        <taxon>Batillariidae</taxon>
        <taxon>Batillaria</taxon>
    </lineage>
</organism>
<keyword evidence="4" id="KW-1185">Reference proteome</keyword>
<dbReference type="Proteomes" id="UP001519460">
    <property type="component" value="Unassembled WGS sequence"/>
</dbReference>
<sequence>MPQIDPTLTPDLTEQQDQVDSYRSTGNVKHVRYKPSQIITNNENGQPLEHRDATLSSLTKPIRISVLHKCSTNVKFSTGKGSDSERGLHHKR</sequence>
<proteinExistence type="predicted"/>
<evidence type="ECO:0000313" key="2">
    <source>
        <dbReference type="EMBL" id="KAK7474889.1"/>
    </source>
</evidence>
<reference evidence="2" key="1">
    <citation type="submission" date="2020-09" db="EMBL/GenBank/DDBJ databases">
        <authorList>
            <person name="Won Y."/>
        </authorList>
    </citation>
    <scope>NUCLEOTIDE SEQUENCE</scope>
    <source>
        <strain evidence="2">Wonlab-2016</strain>
        <tissue evidence="2">Foot muscle</tissue>
    </source>
</reference>
<dbReference type="EMBL" id="JACVVK020000211">
    <property type="protein sequence ID" value="KAK7484367.1"/>
    <property type="molecule type" value="Genomic_DNA"/>
</dbReference>
<feature type="compositionally biased region" description="Polar residues" evidence="1">
    <location>
        <begin position="10"/>
        <end position="26"/>
    </location>
</feature>
<name>A0ABD0JIZ7_9CAEN</name>